<dbReference type="EMBL" id="KI913154">
    <property type="protein sequence ID" value="ETV72386.1"/>
    <property type="molecule type" value="Genomic_DNA"/>
</dbReference>
<dbReference type="VEuPathDB" id="FungiDB:H257_12530"/>
<feature type="region of interest" description="Disordered" evidence="1">
    <location>
        <begin position="630"/>
        <end position="702"/>
    </location>
</feature>
<organism evidence="2">
    <name type="scientific">Aphanomyces astaci</name>
    <name type="common">Crayfish plague agent</name>
    <dbReference type="NCBI Taxonomy" id="112090"/>
    <lineage>
        <taxon>Eukaryota</taxon>
        <taxon>Sar</taxon>
        <taxon>Stramenopiles</taxon>
        <taxon>Oomycota</taxon>
        <taxon>Saprolegniomycetes</taxon>
        <taxon>Saprolegniales</taxon>
        <taxon>Verrucalvaceae</taxon>
        <taxon>Aphanomyces</taxon>
    </lineage>
</organism>
<dbReference type="PANTHER" id="PTHR13601">
    <property type="entry name" value="GAMETOGENETIN-BINDING PROTEIN 2"/>
    <property type="match status" value="1"/>
</dbReference>
<accession>W4FZF5</accession>
<dbReference type="STRING" id="112090.W4FZF5"/>
<sequence length="736" mass="80451">MSRASIIDGNSANPTTRSMGPPHARATGHVPAAYSSKPCSSISSKSSRNVQPSATALKEFRKRWTILSETERMQCLRGTGVQFFATVAELVPCLACRSGAESLFLRATTTLPLLCGSLNPTNMLNSCIQLNENGAILFHTDQSFVLHPSYLQAADATLALFLSHEVSHVVQASGGHHAGGSSKHSQKHQHKLQQQQQQLLQQQQHLQLQQQAALAAATTTSSSHHHHHHPMMPPQFHQLTKHNTTLKVKSTTFNYETTMKLQMHSGSVPGVNGTTSSSMLTTTTTHHGGTSSTTSSTHHHAPSASSMTSMQAAAMQSALSQGAGLGLLGGGSGGPTISPMPPGGPGGLDLGGLGSLTLGLGLSSLSLGLGMNFAKSGSSTGKRCSLHSAKLKTHPRPTAFTSLWDKMSGDYQMDITQIDSDQFLNDLECYLRRHRFCCRCKEKVLEAYDLLVGSGCSESDCEDCAGLHCFSDKSSQDDGGIAGGGAADAHAEHLSATSSNDVDDDDDDDDDDRSAFLFDELTFCRDTNQIVLPCNLEYLLQLMDRADQEVVMDRHARTLAEAQDEVLTCLGLVVWDKLQMMWSKIQCEERSADLLLYCSIATIKHNFDVAVEALHGEEIMEQLLAEEAEDEMRTVRKKEKRKEKKKKKKQQQAKSKVNDGDDEEDEHIPDKERQLLSSMGWEHADPVDGDDSEDNAIPEDDLVFWKNNSHNLESKRLAQRQKLQEKFQALLRRNNP</sequence>
<protein>
    <submittedName>
        <fullName evidence="2">Uncharacterized protein</fullName>
    </submittedName>
</protein>
<dbReference type="AlphaFoldDB" id="W4FZF5"/>
<feature type="region of interest" description="Disordered" evidence="1">
    <location>
        <begin position="1"/>
        <end position="30"/>
    </location>
</feature>
<feature type="compositionally biased region" description="Polar residues" evidence="1">
    <location>
        <begin position="8"/>
        <end position="18"/>
    </location>
</feature>
<feature type="region of interest" description="Disordered" evidence="1">
    <location>
        <begin position="172"/>
        <end position="236"/>
    </location>
</feature>
<dbReference type="RefSeq" id="XP_009838068.1">
    <property type="nucleotide sequence ID" value="XM_009839766.1"/>
</dbReference>
<dbReference type="InterPro" id="IPR026073">
    <property type="entry name" value="GGNBP2"/>
</dbReference>
<dbReference type="OrthoDB" id="2422440at2759"/>
<dbReference type="GeneID" id="20814526"/>
<reference evidence="2" key="1">
    <citation type="submission" date="2013-12" db="EMBL/GenBank/DDBJ databases">
        <title>The Genome Sequence of Aphanomyces astaci APO3.</title>
        <authorList>
            <consortium name="The Broad Institute Genomics Platform"/>
            <person name="Russ C."/>
            <person name="Tyler B."/>
            <person name="van West P."/>
            <person name="Dieguez-Uribeondo J."/>
            <person name="Young S.K."/>
            <person name="Zeng Q."/>
            <person name="Gargeya S."/>
            <person name="Fitzgerald M."/>
            <person name="Abouelleil A."/>
            <person name="Alvarado L."/>
            <person name="Chapman S.B."/>
            <person name="Gainer-Dewar J."/>
            <person name="Goldberg J."/>
            <person name="Griggs A."/>
            <person name="Gujja S."/>
            <person name="Hansen M."/>
            <person name="Howarth C."/>
            <person name="Imamovic A."/>
            <person name="Ireland A."/>
            <person name="Larimer J."/>
            <person name="McCowan C."/>
            <person name="Murphy C."/>
            <person name="Pearson M."/>
            <person name="Poon T.W."/>
            <person name="Priest M."/>
            <person name="Roberts A."/>
            <person name="Saif S."/>
            <person name="Shea T."/>
            <person name="Sykes S."/>
            <person name="Wortman J."/>
            <person name="Nusbaum C."/>
            <person name="Birren B."/>
        </authorList>
    </citation>
    <scope>NUCLEOTIDE SEQUENCE [LARGE SCALE GENOMIC DNA]</scope>
    <source>
        <strain evidence="2">APO3</strain>
    </source>
</reference>
<feature type="compositionally biased region" description="Low complexity" evidence="1">
    <location>
        <begin position="274"/>
        <end position="303"/>
    </location>
</feature>
<name>W4FZF5_APHAT</name>
<feature type="compositionally biased region" description="Basic residues" evidence="1">
    <location>
        <begin position="635"/>
        <end position="651"/>
    </location>
</feature>
<dbReference type="GO" id="GO:0005634">
    <property type="term" value="C:nucleus"/>
    <property type="evidence" value="ECO:0007669"/>
    <property type="project" value="TreeGrafter"/>
</dbReference>
<proteinExistence type="predicted"/>
<feature type="compositionally biased region" description="Low complexity" evidence="1">
    <location>
        <begin position="172"/>
        <end position="183"/>
    </location>
</feature>
<gene>
    <name evidence="2" type="ORF">H257_12530</name>
</gene>
<dbReference type="GO" id="GO:0005737">
    <property type="term" value="C:cytoplasm"/>
    <property type="evidence" value="ECO:0007669"/>
    <property type="project" value="TreeGrafter"/>
</dbReference>
<dbReference type="PANTHER" id="PTHR13601:SF2">
    <property type="entry name" value="GAMETOGENETIN-BINDING PROTEIN 2"/>
    <property type="match status" value="1"/>
</dbReference>
<evidence type="ECO:0000313" key="2">
    <source>
        <dbReference type="EMBL" id="ETV72386.1"/>
    </source>
</evidence>
<evidence type="ECO:0000256" key="1">
    <source>
        <dbReference type="SAM" id="MobiDB-lite"/>
    </source>
</evidence>
<feature type="compositionally biased region" description="Low complexity" evidence="1">
    <location>
        <begin position="192"/>
        <end position="222"/>
    </location>
</feature>
<feature type="region of interest" description="Disordered" evidence="1">
    <location>
        <begin position="266"/>
        <end position="303"/>
    </location>
</feature>
<feature type="compositionally biased region" description="Acidic residues" evidence="1">
    <location>
        <begin position="687"/>
        <end position="702"/>
    </location>
</feature>